<dbReference type="AlphaFoldDB" id="A0A3M2LER7"/>
<keyword evidence="2" id="KW-1185">Reference proteome</keyword>
<protein>
    <submittedName>
        <fullName evidence="1">Uncharacterized protein</fullName>
    </submittedName>
</protein>
<comment type="caution">
    <text evidence="1">The sequence shown here is derived from an EMBL/GenBank/DDBJ whole genome shotgun (WGS) entry which is preliminary data.</text>
</comment>
<sequence>MGTGSGLVDLGSALGGAASSDLLTGGNALVSGLSSGLSNTGTMFFGDVGALLGVIGSFSAVGGPATAS</sequence>
<evidence type="ECO:0000313" key="2">
    <source>
        <dbReference type="Proteomes" id="UP000279275"/>
    </source>
</evidence>
<dbReference type="RefSeq" id="WP_122186244.1">
    <property type="nucleotide sequence ID" value="NZ_RFFH01000001.1"/>
</dbReference>
<proteinExistence type="predicted"/>
<gene>
    <name evidence="1" type="ORF">EBN03_03000</name>
</gene>
<dbReference type="EMBL" id="RFFH01000001">
    <property type="protein sequence ID" value="RMI35270.1"/>
    <property type="molecule type" value="Genomic_DNA"/>
</dbReference>
<evidence type="ECO:0000313" key="1">
    <source>
        <dbReference type="EMBL" id="RMI35270.1"/>
    </source>
</evidence>
<reference evidence="1 2" key="1">
    <citation type="submission" date="2018-10" db="EMBL/GenBank/DDBJ databases">
        <title>Isolation from cow dung.</title>
        <authorList>
            <person name="Ling L."/>
        </authorList>
    </citation>
    <scope>NUCLEOTIDE SEQUENCE [LARGE SCALE GENOMIC DNA]</scope>
    <source>
        <strain evidence="1 2">NEAU-LL90</strain>
    </source>
</reference>
<name>A0A3M2LER7_9NOCA</name>
<dbReference type="Proteomes" id="UP000279275">
    <property type="component" value="Unassembled WGS sequence"/>
</dbReference>
<organism evidence="1 2">
    <name type="scientific">Nocardia stercoris</name>
    <dbReference type="NCBI Taxonomy" id="2483361"/>
    <lineage>
        <taxon>Bacteria</taxon>
        <taxon>Bacillati</taxon>
        <taxon>Actinomycetota</taxon>
        <taxon>Actinomycetes</taxon>
        <taxon>Mycobacteriales</taxon>
        <taxon>Nocardiaceae</taxon>
        <taxon>Nocardia</taxon>
    </lineage>
</organism>
<accession>A0A3M2LER7</accession>